<evidence type="ECO:0000256" key="1">
    <source>
        <dbReference type="ARBA" id="ARBA00004211"/>
    </source>
</evidence>
<dbReference type="Gene3D" id="1.20.58.70">
    <property type="match status" value="1"/>
</dbReference>
<dbReference type="PROSITE" id="PS00914">
    <property type="entry name" value="SYNTAXIN"/>
    <property type="match status" value="1"/>
</dbReference>
<dbReference type="SUPFAM" id="SSF47661">
    <property type="entry name" value="t-snare proteins"/>
    <property type="match status" value="1"/>
</dbReference>
<dbReference type="SMART" id="SM00397">
    <property type="entry name" value="t_SNARE"/>
    <property type="match status" value="1"/>
</dbReference>
<evidence type="ECO:0000259" key="10">
    <source>
        <dbReference type="PROSITE" id="PS50192"/>
    </source>
</evidence>
<evidence type="ECO:0000313" key="11">
    <source>
        <dbReference type="EMBL" id="CAK9201822.1"/>
    </source>
</evidence>
<gene>
    <name evidence="11" type="ORF">CSSPTR1EN2_LOCUS6099</name>
</gene>
<accession>A0ABP0TPI6</accession>
<dbReference type="InterPro" id="IPR006011">
    <property type="entry name" value="Syntaxin_N"/>
</dbReference>
<evidence type="ECO:0000256" key="2">
    <source>
        <dbReference type="ARBA" id="ARBA00009063"/>
    </source>
</evidence>
<feature type="domain" description="T-SNARE coiled-coil homology" evidence="10">
    <location>
        <begin position="213"/>
        <end position="275"/>
    </location>
</feature>
<evidence type="ECO:0000256" key="9">
    <source>
        <dbReference type="SAM" id="Phobius"/>
    </source>
</evidence>
<comment type="subcellular location">
    <subcellularLocation>
        <location evidence="1">Membrane</location>
        <topology evidence="1">Single-pass type IV membrane protein</topology>
    </subcellularLocation>
</comment>
<dbReference type="PANTHER" id="PTHR19957">
    <property type="entry name" value="SYNTAXIN"/>
    <property type="match status" value="1"/>
</dbReference>
<dbReference type="CDD" id="cd15848">
    <property type="entry name" value="SNARE_syntaxin1-like"/>
    <property type="match status" value="1"/>
</dbReference>
<dbReference type="PROSITE" id="PS50192">
    <property type="entry name" value="T_SNARE"/>
    <property type="match status" value="1"/>
</dbReference>
<comment type="similarity">
    <text evidence="2 7">Belongs to the syntaxin family.</text>
</comment>
<evidence type="ECO:0000256" key="4">
    <source>
        <dbReference type="ARBA" id="ARBA00022927"/>
    </source>
</evidence>
<dbReference type="InterPro" id="IPR006012">
    <property type="entry name" value="Syntaxin/epimorphin_CS"/>
</dbReference>
<evidence type="ECO:0000256" key="7">
    <source>
        <dbReference type="RuleBase" id="RU003858"/>
    </source>
</evidence>
<evidence type="ECO:0000313" key="12">
    <source>
        <dbReference type="Proteomes" id="UP001497512"/>
    </source>
</evidence>
<dbReference type="PANTHER" id="PTHR19957:SF307">
    <property type="entry name" value="PROTEIN SSO1-RELATED"/>
    <property type="match status" value="1"/>
</dbReference>
<dbReference type="Pfam" id="PF00804">
    <property type="entry name" value="Syntaxin"/>
    <property type="match status" value="1"/>
</dbReference>
<protein>
    <recommendedName>
        <fullName evidence="10">t-SNARE coiled-coil homology domain-containing protein</fullName>
    </recommendedName>
</protein>
<keyword evidence="8" id="KW-0175">Coiled coil</keyword>
<name>A0ABP0TPI6_9BRYO</name>
<evidence type="ECO:0000256" key="8">
    <source>
        <dbReference type="SAM" id="Coils"/>
    </source>
</evidence>
<feature type="transmembrane region" description="Helical" evidence="9">
    <location>
        <begin position="286"/>
        <end position="305"/>
    </location>
</feature>
<keyword evidence="12" id="KW-1185">Reference proteome</keyword>
<dbReference type="EMBL" id="OZ019905">
    <property type="protein sequence ID" value="CAK9201822.1"/>
    <property type="molecule type" value="Genomic_DNA"/>
</dbReference>
<dbReference type="InterPro" id="IPR045242">
    <property type="entry name" value="Syntaxin"/>
</dbReference>
<keyword evidence="5 9" id="KW-1133">Transmembrane helix</keyword>
<evidence type="ECO:0000256" key="3">
    <source>
        <dbReference type="ARBA" id="ARBA00022692"/>
    </source>
</evidence>
<keyword evidence="6 9" id="KW-0472">Membrane</keyword>
<dbReference type="Pfam" id="PF05739">
    <property type="entry name" value="SNARE"/>
    <property type="match status" value="1"/>
</dbReference>
<evidence type="ECO:0000256" key="5">
    <source>
        <dbReference type="ARBA" id="ARBA00022989"/>
    </source>
</evidence>
<reference evidence="11" key="1">
    <citation type="submission" date="2024-02" db="EMBL/GenBank/DDBJ databases">
        <authorList>
            <consortium name="ELIXIR-Norway"/>
            <consortium name="Elixir Norway"/>
        </authorList>
    </citation>
    <scope>NUCLEOTIDE SEQUENCE</scope>
</reference>
<dbReference type="InterPro" id="IPR000727">
    <property type="entry name" value="T_SNARE_dom"/>
</dbReference>
<evidence type="ECO:0000256" key="6">
    <source>
        <dbReference type="ARBA" id="ARBA00023136"/>
    </source>
</evidence>
<dbReference type="InterPro" id="IPR010989">
    <property type="entry name" value="SNARE"/>
</dbReference>
<dbReference type="SMART" id="SM00503">
    <property type="entry name" value="SynN"/>
    <property type="match status" value="1"/>
</dbReference>
<keyword evidence="3 9" id="KW-0812">Transmembrane</keyword>
<feature type="coiled-coil region" evidence="8">
    <location>
        <begin position="57"/>
        <end position="87"/>
    </location>
</feature>
<organism evidence="11 12">
    <name type="scientific">Sphagnum troendelagicum</name>
    <dbReference type="NCBI Taxonomy" id="128251"/>
    <lineage>
        <taxon>Eukaryota</taxon>
        <taxon>Viridiplantae</taxon>
        <taxon>Streptophyta</taxon>
        <taxon>Embryophyta</taxon>
        <taxon>Bryophyta</taxon>
        <taxon>Sphagnophytina</taxon>
        <taxon>Sphagnopsida</taxon>
        <taxon>Sphagnales</taxon>
        <taxon>Sphagnaceae</taxon>
        <taxon>Sphagnum</taxon>
    </lineage>
</organism>
<sequence>MNDLLAVFYMGAGGINFNNSDIELGTAGAPADAGPPADAGQDMSLFFSEVNDIKNGMMDIRKKFQKLQDANEEAKSVTRAVAMKELKERMECDLDDVSRVAQGLKVKVEALDRDNIANCRIKGCHEGSSTDRTRLSITATLKKKLKDLMLDFQALRQRFQDEYREVVERRVCTVTGKKVDEKVIEQLIETGDSEQIFQRAIQEQGRGQILDTIAEIQERHDAVRDIEKKLLELHQIFLDMAVLVEAQGELLDNIETQVWKAVDHVASGTQQLQRAKNNQRATSKCIAIAIILMLLAILIIILVVIQPWKTAT</sequence>
<keyword evidence="4" id="KW-0813">Transport</keyword>
<proteinExistence type="inferred from homology"/>
<keyword evidence="4" id="KW-0653">Protein transport</keyword>
<dbReference type="Proteomes" id="UP001497512">
    <property type="component" value="Chromosome 13"/>
</dbReference>